<gene>
    <name evidence="1" type="primary">BnaA05g29480D</name>
    <name evidence="1" type="ORF">GSBRNA2T00059564001</name>
</gene>
<reference evidence="1 2" key="1">
    <citation type="journal article" date="2014" name="Science">
        <title>Plant genetics. Early allopolyploid evolution in the post-Neolithic Brassica napus oilseed genome.</title>
        <authorList>
            <person name="Chalhoub B."/>
            <person name="Denoeud F."/>
            <person name="Liu S."/>
            <person name="Parkin I.A."/>
            <person name="Tang H."/>
            <person name="Wang X."/>
            <person name="Chiquet J."/>
            <person name="Belcram H."/>
            <person name="Tong C."/>
            <person name="Samans B."/>
            <person name="Correa M."/>
            <person name="Da Silva C."/>
            <person name="Just J."/>
            <person name="Falentin C."/>
            <person name="Koh C.S."/>
            <person name="Le Clainche I."/>
            <person name="Bernard M."/>
            <person name="Bento P."/>
            <person name="Noel B."/>
            <person name="Labadie K."/>
            <person name="Alberti A."/>
            <person name="Charles M."/>
            <person name="Arnaud D."/>
            <person name="Guo H."/>
            <person name="Daviaud C."/>
            <person name="Alamery S."/>
            <person name="Jabbari K."/>
            <person name="Zhao M."/>
            <person name="Edger P.P."/>
            <person name="Chelaifa H."/>
            <person name="Tack D."/>
            <person name="Lassalle G."/>
            <person name="Mestiri I."/>
            <person name="Schnel N."/>
            <person name="Le Paslier M.C."/>
            <person name="Fan G."/>
            <person name="Renault V."/>
            <person name="Bayer P.E."/>
            <person name="Golicz A.A."/>
            <person name="Manoli S."/>
            <person name="Lee T.H."/>
            <person name="Thi V.H."/>
            <person name="Chalabi S."/>
            <person name="Hu Q."/>
            <person name="Fan C."/>
            <person name="Tollenaere R."/>
            <person name="Lu Y."/>
            <person name="Battail C."/>
            <person name="Shen J."/>
            <person name="Sidebottom C.H."/>
            <person name="Wang X."/>
            <person name="Canaguier A."/>
            <person name="Chauveau A."/>
            <person name="Berard A."/>
            <person name="Deniot G."/>
            <person name="Guan M."/>
            <person name="Liu Z."/>
            <person name="Sun F."/>
            <person name="Lim Y.P."/>
            <person name="Lyons E."/>
            <person name="Town C.D."/>
            <person name="Bancroft I."/>
            <person name="Wang X."/>
            <person name="Meng J."/>
            <person name="Ma J."/>
            <person name="Pires J.C."/>
            <person name="King G.J."/>
            <person name="Brunel D."/>
            <person name="Delourme R."/>
            <person name="Renard M."/>
            <person name="Aury J.M."/>
            <person name="Adams K.L."/>
            <person name="Batley J."/>
            <person name="Snowdon R.J."/>
            <person name="Tost J."/>
            <person name="Edwards D."/>
            <person name="Zhou Y."/>
            <person name="Hua W."/>
            <person name="Sharpe A.G."/>
            <person name="Paterson A.H."/>
            <person name="Guan C."/>
            <person name="Wincker P."/>
        </authorList>
    </citation>
    <scope>NUCLEOTIDE SEQUENCE [LARGE SCALE GENOMIC DNA]</scope>
    <source>
        <strain evidence="2">cv. Darmor-bzh</strain>
    </source>
</reference>
<dbReference type="AlphaFoldDB" id="A0A078HDW6"/>
<dbReference type="Proteomes" id="UP000028999">
    <property type="component" value="Unassembled WGS sequence"/>
</dbReference>
<sequence>MLEMRIYCMFKKKKIFEHQKFISINQDKNRIYFNGPYFKLNLDLLEICNA</sequence>
<dbReference type="PaxDb" id="3708-A0A078HDW6"/>
<name>A0A078HDW6_BRANA</name>
<keyword evidence="2" id="KW-1185">Reference proteome</keyword>
<accession>A0A078HDW6</accession>
<dbReference type="EMBL" id="LK032364">
    <property type="protein sequence ID" value="CDY36002.1"/>
    <property type="molecule type" value="Genomic_DNA"/>
</dbReference>
<organism evidence="1 2">
    <name type="scientific">Brassica napus</name>
    <name type="common">Rape</name>
    <dbReference type="NCBI Taxonomy" id="3708"/>
    <lineage>
        <taxon>Eukaryota</taxon>
        <taxon>Viridiplantae</taxon>
        <taxon>Streptophyta</taxon>
        <taxon>Embryophyta</taxon>
        <taxon>Tracheophyta</taxon>
        <taxon>Spermatophyta</taxon>
        <taxon>Magnoliopsida</taxon>
        <taxon>eudicotyledons</taxon>
        <taxon>Gunneridae</taxon>
        <taxon>Pentapetalae</taxon>
        <taxon>rosids</taxon>
        <taxon>malvids</taxon>
        <taxon>Brassicales</taxon>
        <taxon>Brassicaceae</taxon>
        <taxon>Brassiceae</taxon>
        <taxon>Brassica</taxon>
    </lineage>
</organism>
<evidence type="ECO:0000313" key="2">
    <source>
        <dbReference type="Proteomes" id="UP000028999"/>
    </source>
</evidence>
<protein>
    <submittedName>
        <fullName evidence="1">BnaA05g29480D protein</fullName>
    </submittedName>
</protein>
<proteinExistence type="predicted"/>
<evidence type="ECO:0000313" key="1">
    <source>
        <dbReference type="EMBL" id="CDY36002.1"/>
    </source>
</evidence>
<dbReference type="Gramene" id="CDY36002">
    <property type="protein sequence ID" value="CDY36002"/>
    <property type="gene ID" value="GSBRNA2T00059564001"/>
</dbReference>